<evidence type="ECO:0000313" key="4">
    <source>
        <dbReference type="Proteomes" id="UP000183053"/>
    </source>
</evidence>
<reference evidence="4" key="1">
    <citation type="submission" date="2016-10" db="EMBL/GenBank/DDBJ databases">
        <authorList>
            <person name="Varghese N."/>
            <person name="Submissions S."/>
        </authorList>
    </citation>
    <scope>NUCLEOTIDE SEQUENCE [LARGE SCALE GENOMIC DNA]</scope>
    <source>
        <strain evidence="4">DSM 44142</strain>
    </source>
</reference>
<dbReference type="RefSeq" id="WP_068563806.1">
    <property type="nucleotide sequence ID" value="NZ_FNLF01000002.1"/>
</dbReference>
<proteinExistence type="predicted"/>
<name>A0A1H1HV69_9ACTN</name>
<dbReference type="PROSITE" id="PS51257">
    <property type="entry name" value="PROKAR_LIPOPROTEIN"/>
    <property type="match status" value="1"/>
</dbReference>
<dbReference type="STRING" id="47312.SAMN04489765_4632"/>
<evidence type="ECO:0000256" key="2">
    <source>
        <dbReference type="SAM" id="SignalP"/>
    </source>
</evidence>
<dbReference type="EMBL" id="FNLF01000002">
    <property type="protein sequence ID" value="SDR29351.1"/>
    <property type="molecule type" value="Genomic_DNA"/>
</dbReference>
<evidence type="ECO:0000256" key="1">
    <source>
        <dbReference type="SAM" id="MobiDB-lite"/>
    </source>
</evidence>
<dbReference type="AlphaFoldDB" id="A0A1H1HV69"/>
<protein>
    <submittedName>
        <fullName evidence="3">Uncharacterized protein</fullName>
    </submittedName>
</protein>
<sequence length="488" mass="51344">MNAKPLAAAAAALVAASALTACGASDDQQDSSIAFSPVAGDEFTANPGAWQTDGVPVPEEKVVMVGDPVAAQAVANAGLEQGTVTASSEGTTVYYPMAPPVPGLPVAPQEVAPPPPQLTRPANTRPWNYTPHQISVYRQICATGEWNGWSAGPEVQSQTCWTVYGRQLGVRPWHPGEPKPWERASWPTPWFEDGFRSDHPVAWVYPRDWRRPRPQPIISVSIGLNVPHNPHARPNPRFRDDAFQPVWAVTPGRPVAARNQARVVPPWLAYDPSPTVRYIPPPVFPGTVLAAVPASGRADVVTALPGGDGEWNPNPDRTVLGPSARALAGAAVYNGTRADVVRALGEDVDVTVATSRSRPSATSTTSTTTSDSSTETTSTTRTTDSGTGGIGNGNGTTTRTTDRTTATTTTASEKPSTTGRTTSATTTTQPETTAPSTTRTTTTAPRTTTTTAPVTTTRAQEPTTTTTTPVTRTTTKPATTTTTTTPAR</sequence>
<keyword evidence="2" id="KW-0732">Signal</keyword>
<feature type="compositionally biased region" description="Low complexity" evidence="1">
    <location>
        <begin position="354"/>
        <end position="385"/>
    </location>
</feature>
<feature type="signal peptide" evidence="2">
    <location>
        <begin position="1"/>
        <end position="20"/>
    </location>
</feature>
<keyword evidence="4" id="KW-1185">Reference proteome</keyword>
<feature type="chain" id="PRO_5039559340" evidence="2">
    <location>
        <begin position="21"/>
        <end position="488"/>
    </location>
</feature>
<evidence type="ECO:0000313" key="3">
    <source>
        <dbReference type="EMBL" id="SDR29351.1"/>
    </source>
</evidence>
<feature type="compositionally biased region" description="Low complexity" evidence="1">
    <location>
        <begin position="395"/>
        <end position="488"/>
    </location>
</feature>
<dbReference type="Proteomes" id="UP000183053">
    <property type="component" value="Unassembled WGS sequence"/>
</dbReference>
<accession>A0A1H1HV69</accession>
<feature type="region of interest" description="Disordered" evidence="1">
    <location>
        <begin position="352"/>
        <end position="488"/>
    </location>
</feature>
<organism evidence="3 4">
    <name type="scientific">Tsukamurella pulmonis</name>
    <dbReference type="NCBI Taxonomy" id="47312"/>
    <lineage>
        <taxon>Bacteria</taxon>
        <taxon>Bacillati</taxon>
        <taxon>Actinomycetota</taxon>
        <taxon>Actinomycetes</taxon>
        <taxon>Mycobacteriales</taxon>
        <taxon>Tsukamurellaceae</taxon>
        <taxon>Tsukamurella</taxon>
    </lineage>
</organism>
<gene>
    <name evidence="3" type="ORF">SAMN04489765_4632</name>
</gene>